<keyword evidence="7" id="KW-1185">Reference proteome</keyword>
<comment type="caution">
    <text evidence="6">The sequence shown here is derived from an EMBL/GenBank/DDBJ whole genome shotgun (WGS) entry which is preliminary data.</text>
</comment>
<reference evidence="6" key="1">
    <citation type="submission" date="2022-03" db="EMBL/GenBank/DDBJ databases">
        <authorList>
            <person name="Woo C.Y."/>
        </authorList>
    </citation>
    <scope>NUCLEOTIDE SEQUENCE</scope>
    <source>
        <strain evidence="6">CYS-01</strain>
    </source>
</reference>
<dbReference type="RefSeq" id="WP_243359839.1">
    <property type="nucleotide sequence ID" value="NZ_JALGBH010000001.1"/>
</dbReference>
<evidence type="ECO:0000313" key="7">
    <source>
        <dbReference type="Proteomes" id="UP001165460"/>
    </source>
</evidence>
<dbReference type="PANTHER" id="PTHR10434">
    <property type="entry name" value="1-ACYL-SN-GLYCEROL-3-PHOSPHATE ACYLTRANSFERASE"/>
    <property type="match status" value="1"/>
</dbReference>
<dbReference type="SUPFAM" id="SSF69593">
    <property type="entry name" value="Glycerol-3-phosphate (1)-acyltransferase"/>
    <property type="match status" value="1"/>
</dbReference>
<dbReference type="CDD" id="cd07989">
    <property type="entry name" value="LPLAT_AGPAT-like"/>
    <property type="match status" value="1"/>
</dbReference>
<protein>
    <submittedName>
        <fullName evidence="6">1-acyl-sn-glycerol-3-phosphate acyltransferase</fullName>
    </submittedName>
</protein>
<keyword evidence="4" id="KW-0812">Transmembrane</keyword>
<gene>
    <name evidence="6" type="ORF">MMF97_04530</name>
</gene>
<name>A0ABS9ZV37_9SPHI</name>
<dbReference type="SMART" id="SM00563">
    <property type="entry name" value="PlsC"/>
    <property type="match status" value="1"/>
</dbReference>
<dbReference type="EMBL" id="JALGBH010000001">
    <property type="protein sequence ID" value="MCJ0741969.1"/>
    <property type="molecule type" value="Genomic_DNA"/>
</dbReference>
<keyword evidence="4" id="KW-0472">Membrane</keyword>
<evidence type="ECO:0000259" key="5">
    <source>
        <dbReference type="SMART" id="SM00563"/>
    </source>
</evidence>
<organism evidence="6 7">
    <name type="scientific">Pedobacter montanisoli</name>
    <dbReference type="NCBI Taxonomy" id="2923277"/>
    <lineage>
        <taxon>Bacteria</taxon>
        <taxon>Pseudomonadati</taxon>
        <taxon>Bacteroidota</taxon>
        <taxon>Sphingobacteriia</taxon>
        <taxon>Sphingobacteriales</taxon>
        <taxon>Sphingobacteriaceae</taxon>
        <taxon>Pedobacter</taxon>
    </lineage>
</organism>
<dbReference type="PANTHER" id="PTHR10434:SF66">
    <property type="entry name" value="PHOSPHOLIPID_GLYCEROL ACYLTRANSFERASE DOMAIN-CONTAINING PROTEIN"/>
    <property type="match status" value="1"/>
</dbReference>
<dbReference type="InterPro" id="IPR002123">
    <property type="entry name" value="Plipid/glycerol_acylTrfase"/>
</dbReference>
<proteinExistence type="predicted"/>
<evidence type="ECO:0000256" key="2">
    <source>
        <dbReference type="ARBA" id="ARBA00022679"/>
    </source>
</evidence>
<keyword evidence="2" id="KW-0808">Transferase</keyword>
<feature type="transmembrane region" description="Helical" evidence="4">
    <location>
        <begin position="43"/>
        <end position="65"/>
    </location>
</feature>
<comment type="pathway">
    <text evidence="1">Lipid metabolism.</text>
</comment>
<feature type="domain" description="Phospholipid/glycerol acyltransferase" evidence="5">
    <location>
        <begin position="77"/>
        <end position="191"/>
    </location>
</feature>
<dbReference type="Pfam" id="PF01553">
    <property type="entry name" value="Acyltransferase"/>
    <property type="match status" value="1"/>
</dbReference>
<dbReference type="Proteomes" id="UP001165460">
    <property type="component" value="Unassembled WGS sequence"/>
</dbReference>
<keyword evidence="3 6" id="KW-0012">Acyltransferase</keyword>
<accession>A0ABS9ZV37</accession>
<evidence type="ECO:0000256" key="1">
    <source>
        <dbReference type="ARBA" id="ARBA00005189"/>
    </source>
</evidence>
<evidence type="ECO:0000313" key="6">
    <source>
        <dbReference type="EMBL" id="MCJ0741969.1"/>
    </source>
</evidence>
<dbReference type="GO" id="GO:0016746">
    <property type="term" value="F:acyltransferase activity"/>
    <property type="evidence" value="ECO:0007669"/>
    <property type="project" value="UniProtKB-KW"/>
</dbReference>
<feature type="transmembrane region" description="Helical" evidence="4">
    <location>
        <begin position="7"/>
        <end position="31"/>
    </location>
</feature>
<evidence type="ECO:0000256" key="4">
    <source>
        <dbReference type="SAM" id="Phobius"/>
    </source>
</evidence>
<keyword evidence="4" id="KW-1133">Transmembrane helix</keyword>
<sequence>MRKALSVVYLFYAAIIFISLMLIAFPLVLLISFLLPGLTGKKIILVCLRAWAFLFSCLSFFWVVTHGKQHIDHKRPHIYVGNHGSYLDAVAVCLCIPQHFFALGKIEMTKVPVFGMIYKRIVVMIDRSSAESRAHSVQILKEEIAIGQSILIFPEGTMNKTNEPLSEFYDGAFRIAIQTQTPILPFVMVNGKNLLPRTNPLKARPGIIKVMMLPAIEVEGLTESDIPALKEKTYQIMYNALLSEAT</sequence>
<evidence type="ECO:0000256" key="3">
    <source>
        <dbReference type="ARBA" id="ARBA00023315"/>
    </source>
</evidence>